<organism evidence="2 3">
    <name type="scientific">Candidatus Giovannonibacteria bacterium GW2011_GWB1_45_9b</name>
    <dbReference type="NCBI Taxonomy" id="1618653"/>
    <lineage>
        <taxon>Bacteria</taxon>
        <taxon>Candidatus Giovannoniibacteriota</taxon>
    </lineage>
</organism>
<dbReference type="EMBL" id="LCLL01000016">
    <property type="protein sequence ID" value="KKU16223.1"/>
    <property type="molecule type" value="Genomic_DNA"/>
</dbReference>
<sequence length="193" mass="21745">MADDLGKLFGSSGRVKIIRFFLMNPGGAFALNHVAKSTKISKETARRELNLLCDINFIKCSKKGKEKVYQLNNLFQYNRALKHLVVESAPISRDLLLKRFRGLGRGLKFVALSGIFSGSSEGGLDILIVGDNIRKSRLDKILGKTESELGREIKYVLFDTKEFKYRHSMYDKFIMDVLDGEHDVLIDNLKAGA</sequence>
<dbReference type="PROSITE" id="PS50987">
    <property type="entry name" value="HTH_ARSR_2"/>
    <property type="match status" value="1"/>
</dbReference>
<reference evidence="2 3" key="1">
    <citation type="journal article" date="2015" name="Nature">
        <title>rRNA introns, odd ribosomes, and small enigmatic genomes across a large radiation of phyla.</title>
        <authorList>
            <person name="Brown C.T."/>
            <person name="Hug L.A."/>
            <person name="Thomas B.C."/>
            <person name="Sharon I."/>
            <person name="Castelle C.J."/>
            <person name="Singh A."/>
            <person name="Wilkins M.J."/>
            <person name="Williams K.H."/>
            <person name="Banfield J.F."/>
        </authorList>
    </citation>
    <scope>NUCLEOTIDE SEQUENCE [LARGE SCALE GENOMIC DNA]</scope>
</reference>
<dbReference type="Proteomes" id="UP000034020">
    <property type="component" value="Unassembled WGS sequence"/>
</dbReference>
<comment type="caution">
    <text evidence="2">The sequence shown here is derived from an EMBL/GenBank/DDBJ whole genome shotgun (WGS) entry which is preliminary data.</text>
</comment>
<dbReference type="SUPFAM" id="SSF46785">
    <property type="entry name" value="Winged helix' DNA-binding domain"/>
    <property type="match status" value="1"/>
</dbReference>
<dbReference type="InterPro" id="IPR036388">
    <property type="entry name" value="WH-like_DNA-bd_sf"/>
</dbReference>
<dbReference type="InterPro" id="IPR001845">
    <property type="entry name" value="HTH_ArsR_DNA-bd_dom"/>
</dbReference>
<protein>
    <recommendedName>
        <fullName evidence="1">HTH arsR-type domain-containing protein</fullName>
    </recommendedName>
</protein>
<feature type="domain" description="HTH arsR-type" evidence="1">
    <location>
        <begin position="1"/>
        <end position="93"/>
    </location>
</feature>
<accession>A0A0G1QEQ9</accession>
<dbReference type="AlphaFoldDB" id="A0A0G1QEQ9"/>
<proteinExistence type="predicted"/>
<dbReference type="GO" id="GO:0003700">
    <property type="term" value="F:DNA-binding transcription factor activity"/>
    <property type="evidence" value="ECO:0007669"/>
    <property type="project" value="InterPro"/>
</dbReference>
<dbReference type="Gene3D" id="1.10.10.10">
    <property type="entry name" value="Winged helix-like DNA-binding domain superfamily/Winged helix DNA-binding domain"/>
    <property type="match status" value="1"/>
</dbReference>
<dbReference type="InterPro" id="IPR036390">
    <property type="entry name" value="WH_DNA-bd_sf"/>
</dbReference>
<evidence type="ECO:0000313" key="2">
    <source>
        <dbReference type="EMBL" id="KKU16223.1"/>
    </source>
</evidence>
<gene>
    <name evidence="2" type="ORF">UX24_C0016G0003</name>
</gene>
<evidence type="ECO:0000259" key="1">
    <source>
        <dbReference type="PROSITE" id="PS50987"/>
    </source>
</evidence>
<evidence type="ECO:0000313" key="3">
    <source>
        <dbReference type="Proteomes" id="UP000034020"/>
    </source>
</evidence>
<name>A0A0G1QEQ9_9BACT</name>